<protein>
    <submittedName>
        <fullName evidence="1">Uncharacterized protein</fullName>
    </submittedName>
</protein>
<dbReference type="Proteomes" id="UP000193208">
    <property type="component" value="Unassembled WGS sequence"/>
</dbReference>
<gene>
    <name evidence="1" type="ORF">AL0467_1848</name>
</gene>
<name>A0A0C2Z3L5_BIFAD</name>
<evidence type="ECO:0000313" key="1">
    <source>
        <dbReference type="EMBL" id="OSH01553.1"/>
    </source>
</evidence>
<accession>A0A0C2Z3L5</accession>
<comment type="caution">
    <text evidence="1">The sequence shown here is derived from an EMBL/GenBank/DDBJ whole genome shotgun (WGS) entry which is preliminary data.</text>
</comment>
<dbReference type="AlphaFoldDB" id="A0A0C2Z3L5"/>
<organism evidence="1 2">
    <name type="scientific">Bifidobacterium adolescentis</name>
    <dbReference type="NCBI Taxonomy" id="1680"/>
    <lineage>
        <taxon>Bacteria</taxon>
        <taxon>Bacillati</taxon>
        <taxon>Actinomycetota</taxon>
        <taxon>Actinomycetes</taxon>
        <taxon>Bifidobacteriales</taxon>
        <taxon>Bifidobacteriaceae</taxon>
        <taxon>Bifidobacterium</taxon>
    </lineage>
</organism>
<proteinExistence type="predicted"/>
<dbReference type="EMBL" id="LNKI01000001">
    <property type="protein sequence ID" value="OSH01553.1"/>
    <property type="molecule type" value="Genomic_DNA"/>
</dbReference>
<dbReference type="RefSeq" id="WP_042990192.1">
    <property type="nucleotide sequence ID" value="NZ_CAXSWS010000001.1"/>
</dbReference>
<evidence type="ECO:0000313" key="2">
    <source>
        <dbReference type="Proteomes" id="UP000193208"/>
    </source>
</evidence>
<reference evidence="1 2" key="1">
    <citation type="journal article" date="2016" name="Sci. Rep.">
        <title>Evaluation of genetic diversity among strains of the human gut commensal Bifidobacterium adolescentis.</title>
        <authorList>
            <person name="Duranti S."/>
            <person name="Milani C."/>
            <person name="Lugli G.A."/>
            <person name="Mancabelli L."/>
            <person name="Turroni F."/>
            <person name="Ferrario C."/>
            <person name="Mangifesta M."/>
            <person name="Viappiani A."/>
            <person name="Sanchez B."/>
            <person name="Margolles A."/>
            <person name="van Sinderen D."/>
            <person name="Ventura M."/>
        </authorList>
    </citation>
    <scope>NUCLEOTIDE SEQUENCE [LARGE SCALE GENOMIC DNA]</scope>
    <source>
        <strain evidence="1 2">AL46-7</strain>
    </source>
</reference>
<sequence>MAAMNVSNAFLGAAPGVAAFNSLASLSEMSCRCRIGVRTTQTLINAKLVTASRLLDELDAAIASNRLADWTGTAAEEYRTRLDRIARQSALLRDDMIATSRLLWSAGAA</sequence>